<protein>
    <submittedName>
        <fullName evidence="2">Uncharacterized protein</fullName>
    </submittedName>
</protein>
<dbReference type="EMBL" id="KQ982562">
    <property type="protein sequence ID" value="KYQ54814.1"/>
    <property type="molecule type" value="Genomic_DNA"/>
</dbReference>
<sequence length="121" mass="14129">MEKKRDGEECEICERGEKERKKKSIETKRANTHTTIMFGNQPARQICTGKYRAHSVMIQLEARPVRYAYRPARHRSAPDKVETKDEKPTGRQEKNEDRGSGDDNDSDDDRRLVITIRVRAR</sequence>
<feature type="compositionally biased region" description="Basic and acidic residues" evidence="1">
    <location>
        <begin position="76"/>
        <end position="101"/>
    </location>
</feature>
<accession>A0A151X3G3</accession>
<proteinExistence type="predicted"/>
<keyword evidence="3" id="KW-1185">Reference proteome</keyword>
<dbReference type="Proteomes" id="UP000075809">
    <property type="component" value="Unassembled WGS sequence"/>
</dbReference>
<evidence type="ECO:0000313" key="3">
    <source>
        <dbReference type="Proteomes" id="UP000075809"/>
    </source>
</evidence>
<evidence type="ECO:0000313" key="2">
    <source>
        <dbReference type="EMBL" id="KYQ54814.1"/>
    </source>
</evidence>
<organism evidence="2 3">
    <name type="scientific">Mycetomoellerius zeteki</name>
    <dbReference type="NCBI Taxonomy" id="64791"/>
    <lineage>
        <taxon>Eukaryota</taxon>
        <taxon>Metazoa</taxon>
        <taxon>Ecdysozoa</taxon>
        <taxon>Arthropoda</taxon>
        <taxon>Hexapoda</taxon>
        <taxon>Insecta</taxon>
        <taxon>Pterygota</taxon>
        <taxon>Neoptera</taxon>
        <taxon>Endopterygota</taxon>
        <taxon>Hymenoptera</taxon>
        <taxon>Apocrita</taxon>
        <taxon>Aculeata</taxon>
        <taxon>Formicoidea</taxon>
        <taxon>Formicidae</taxon>
        <taxon>Myrmicinae</taxon>
        <taxon>Mycetomoellerius</taxon>
    </lineage>
</organism>
<evidence type="ECO:0000256" key="1">
    <source>
        <dbReference type="SAM" id="MobiDB-lite"/>
    </source>
</evidence>
<dbReference type="AlphaFoldDB" id="A0A151X3G3"/>
<gene>
    <name evidence="2" type="ORF">ALC60_06153</name>
</gene>
<name>A0A151X3G3_9HYME</name>
<reference evidence="2 3" key="1">
    <citation type="submission" date="2015-09" db="EMBL/GenBank/DDBJ databases">
        <title>Trachymyrmex zeteki WGS genome.</title>
        <authorList>
            <person name="Nygaard S."/>
            <person name="Hu H."/>
            <person name="Boomsma J."/>
            <person name="Zhang G."/>
        </authorList>
    </citation>
    <scope>NUCLEOTIDE SEQUENCE [LARGE SCALE GENOMIC DNA]</scope>
    <source>
        <strain evidence="2">Tzet28-1</strain>
        <tissue evidence="2">Whole body</tissue>
    </source>
</reference>
<feature type="region of interest" description="Disordered" evidence="1">
    <location>
        <begin position="68"/>
        <end position="121"/>
    </location>
</feature>